<accession>A0ACC1D1E9</accession>
<name>A0ACC1D1E9_9NEOP</name>
<dbReference type="Proteomes" id="UP000824533">
    <property type="component" value="Linkage Group LG11"/>
</dbReference>
<proteinExistence type="predicted"/>
<organism evidence="1 2">
    <name type="scientific">Dendrolimus kikuchii</name>
    <dbReference type="NCBI Taxonomy" id="765133"/>
    <lineage>
        <taxon>Eukaryota</taxon>
        <taxon>Metazoa</taxon>
        <taxon>Ecdysozoa</taxon>
        <taxon>Arthropoda</taxon>
        <taxon>Hexapoda</taxon>
        <taxon>Insecta</taxon>
        <taxon>Pterygota</taxon>
        <taxon>Neoptera</taxon>
        <taxon>Endopterygota</taxon>
        <taxon>Lepidoptera</taxon>
        <taxon>Glossata</taxon>
        <taxon>Ditrysia</taxon>
        <taxon>Bombycoidea</taxon>
        <taxon>Lasiocampidae</taxon>
        <taxon>Dendrolimus</taxon>
    </lineage>
</organism>
<protein>
    <submittedName>
        <fullName evidence="1">Uncharacterized protein</fullName>
    </submittedName>
</protein>
<dbReference type="EMBL" id="CM034397">
    <property type="protein sequence ID" value="KAJ0177655.1"/>
    <property type="molecule type" value="Genomic_DNA"/>
</dbReference>
<gene>
    <name evidence="1" type="ORF">K1T71_006528</name>
</gene>
<evidence type="ECO:0000313" key="2">
    <source>
        <dbReference type="Proteomes" id="UP000824533"/>
    </source>
</evidence>
<sequence>MSVQFAKHRWFSGRMLACHAGGPGSIPGRCKSSFLEFGSRFGKNSRSLLGMSTWQTR</sequence>
<keyword evidence="2" id="KW-1185">Reference proteome</keyword>
<evidence type="ECO:0000313" key="1">
    <source>
        <dbReference type="EMBL" id="KAJ0177655.1"/>
    </source>
</evidence>
<comment type="caution">
    <text evidence="1">The sequence shown here is derived from an EMBL/GenBank/DDBJ whole genome shotgun (WGS) entry which is preliminary data.</text>
</comment>
<reference evidence="1 2" key="1">
    <citation type="journal article" date="2021" name="Front. Genet.">
        <title>Chromosome-Level Genome Assembly Reveals Significant Gene Expansion in the Toll and IMD Signaling Pathways of Dendrolimus kikuchii.</title>
        <authorList>
            <person name="Zhou J."/>
            <person name="Wu P."/>
            <person name="Xiong Z."/>
            <person name="Liu N."/>
            <person name="Zhao N."/>
            <person name="Ji M."/>
            <person name="Qiu Y."/>
            <person name="Yang B."/>
        </authorList>
    </citation>
    <scope>NUCLEOTIDE SEQUENCE [LARGE SCALE GENOMIC DNA]</scope>
    <source>
        <strain evidence="1">Ann1</strain>
    </source>
</reference>